<proteinExistence type="predicted"/>
<reference evidence="1" key="2">
    <citation type="submission" date="2015-06" db="UniProtKB">
        <authorList>
            <consortium name="EnsemblMetazoa"/>
        </authorList>
    </citation>
    <scope>IDENTIFICATION</scope>
</reference>
<dbReference type="EMBL" id="CAEY01000349">
    <property type="status" value="NOT_ANNOTATED_CDS"/>
    <property type="molecule type" value="Genomic_DNA"/>
</dbReference>
<dbReference type="AlphaFoldDB" id="T1KQA7"/>
<dbReference type="EnsemblMetazoa" id="tetur17g03460.1">
    <property type="protein sequence ID" value="tetur17g03460.1"/>
    <property type="gene ID" value="tetur17g03460"/>
</dbReference>
<dbReference type="HOGENOM" id="CLU_2870463_0_0_1"/>
<evidence type="ECO:0000313" key="2">
    <source>
        <dbReference type="Proteomes" id="UP000015104"/>
    </source>
</evidence>
<sequence>MELKIGLQVPLISKLFSRPEDIVPPALKNIFEQTRLPGFSPEKTLQDNVAEFVKIVVDVADFCH</sequence>
<protein>
    <submittedName>
        <fullName evidence="1">Uncharacterized protein</fullName>
    </submittedName>
</protein>
<reference evidence="2" key="1">
    <citation type="submission" date="2011-08" db="EMBL/GenBank/DDBJ databases">
        <authorList>
            <person name="Rombauts S."/>
        </authorList>
    </citation>
    <scope>NUCLEOTIDE SEQUENCE</scope>
    <source>
        <strain evidence="2">London</strain>
    </source>
</reference>
<accession>T1KQA7</accession>
<dbReference type="Proteomes" id="UP000015104">
    <property type="component" value="Unassembled WGS sequence"/>
</dbReference>
<keyword evidence="2" id="KW-1185">Reference proteome</keyword>
<organism evidence="1 2">
    <name type="scientific">Tetranychus urticae</name>
    <name type="common">Two-spotted spider mite</name>
    <dbReference type="NCBI Taxonomy" id="32264"/>
    <lineage>
        <taxon>Eukaryota</taxon>
        <taxon>Metazoa</taxon>
        <taxon>Ecdysozoa</taxon>
        <taxon>Arthropoda</taxon>
        <taxon>Chelicerata</taxon>
        <taxon>Arachnida</taxon>
        <taxon>Acari</taxon>
        <taxon>Acariformes</taxon>
        <taxon>Trombidiformes</taxon>
        <taxon>Prostigmata</taxon>
        <taxon>Eleutherengona</taxon>
        <taxon>Raphignathae</taxon>
        <taxon>Tetranychoidea</taxon>
        <taxon>Tetranychidae</taxon>
        <taxon>Tetranychus</taxon>
    </lineage>
</organism>
<evidence type="ECO:0000313" key="1">
    <source>
        <dbReference type="EnsemblMetazoa" id="tetur17g03460.1"/>
    </source>
</evidence>
<name>T1KQA7_TETUR</name>